<feature type="compositionally biased region" description="Polar residues" evidence="4">
    <location>
        <begin position="154"/>
        <end position="165"/>
    </location>
</feature>
<protein>
    <submittedName>
        <fullName evidence="6">Trimeric LpxA-like protein</fullName>
    </submittedName>
</protein>
<feature type="region of interest" description="Disordered" evidence="4">
    <location>
        <begin position="1"/>
        <end position="240"/>
    </location>
</feature>
<proteinExistence type="inferred from homology"/>
<dbReference type="InterPro" id="IPR001138">
    <property type="entry name" value="Zn2Cys6_DnaBD"/>
</dbReference>
<dbReference type="OrthoDB" id="25818at2759"/>
<dbReference type="InterPro" id="IPR011004">
    <property type="entry name" value="Trimer_LpxA-like_sf"/>
</dbReference>
<evidence type="ECO:0000256" key="3">
    <source>
        <dbReference type="ARBA" id="ARBA00023242"/>
    </source>
</evidence>
<feature type="region of interest" description="Disordered" evidence="4">
    <location>
        <begin position="278"/>
        <end position="372"/>
    </location>
</feature>
<evidence type="ECO:0000313" key="6">
    <source>
        <dbReference type="EMBL" id="KAF2745614.1"/>
    </source>
</evidence>
<dbReference type="InterPro" id="IPR051159">
    <property type="entry name" value="Hexapeptide_acetyltransf"/>
</dbReference>
<dbReference type="InterPro" id="IPR001451">
    <property type="entry name" value="Hexapep"/>
</dbReference>
<feature type="compositionally biased region" description="Pro residues" evidence="4">
    <location>
        <begin position="344"/>
        <end position="367"/>
    </location>
</feature>
<keyword evidence="2" id="KW-0808">Transferase</keyword>
<feature type="compositionally biased region" description="Polar residues" evidence="4">
    <location>
        <begin position="135"/>
        <end position="146"/>
    </location>
</feature>
<dbReference type="PROSITE" id="PS00463">
    <property type="entry name" value="ZN2_CY6_FUNGAL_1"/>
    <property type="match status" value="1"/>
</dbReference>
<comment type="similarity">
    <text evidence="1">Belongs to the transferase hexapeptide repeat family.</text>
</comment>
<dbReference type="PROSITE" id="PS50048">
    <property type="entry name" value="ZN2_CY6_FUNGAL_2"/>
    <property type="match status" value="1"/>
</dbReference>
<sequence>MPSPTHPRSKNSVDFMLEDPTGRHLTSVNGNTSPTASFTAVNRASPPRLNSLNGMPPDTLHVRNYSPSHSDSAHEQKPLPSSEQWHPVRQVPQGHSYPTSNGMDRRDQPSPAPGSRKRPHSEDTQTFLPSPHSAAGTSSHQVSSYASPEASPPLSHSATMDSQRSLPPPASHGDQDGWRHDASHYRPTPDAATPGPQQITNGTLEQSPQPDAGMTTVTRAGVQIDTGRKRKRQFANRTKTGCGTCRRRKKKCDEGKPECNNCTRGTFICEGYANKVPWPKNGTCRTRPPPLQAKVPYSEAARLEPAPLQAPQLYHRHGTSYQQTPESGRPIMTEEPASWNTWSEPPPSQSQGYAPPPPPAPQPPPSARPEHYVQQPAPLAPAPQRQHRIYHHTPQTMSQVHNNASPAAPELPSSSSAVPGPPTHYASPPHTIREKCDKDKMLSGEPFSPYNHTLLTERELCANVVHRFNMTSNERVQITRDERYRHFQALVAAKWVPRADMDHHRGGSSNSVTYMTGYVGSEVLVDTPFHCDYGYNLVIQDCVSIGPGCKFLDSAKITIGRNSTISANVTIETHRIPTDSKTVKGSRGLVVAMEVSIGENVWIGAGAIIGAGVKIGTGAIVQPGSVVLKDVPRDCVVKGNPANVLAVNWDE</sequence>
<keyword evidence="3" id="KW-0539">Nucleus</keyword>
<dbReference type="AlphaFoldDB" id="A0A6A6V7B3"/>
<feature type="compositionally biased region" description="Polar residues" evidence="4">
    <location>
        <begin position="195"/>
        <end position="209"/>
    </location>
</feature>
<dbReference type="EMBL" id="MU006581">
    <property type="protein sequence ID" value="KAF2745614.1"/>
    <property type="molecule type" value="Genomic_DNA"/>
</dbReference>
<feature type="compositionally biased region" description="Polar residues" evidence="4">
    <location>
        <begin position="24"/>
        <end position="53"/>
    </location>
</feature>
<organism evidence="6 7">
    <name type="scientific">Sporormia fimetaria CBS 119925</name>
    <dbReference type="NCBI Taxonomy" id="1340428"/>
    <lineage>
        <taxon>Eukaryota</taxon>
        <taxon>Fungi</taxon>
        <taxon>Dikarya</taxon>
        <taxon>Ascomycota</taxon>
        <taxon>Pezizomycotina</taxon>
        <taxon>Dothideomycetes</taxon>
        <taxon>Pleosporomycetidae</taxon>
        <taxon>Pleosporales</taxon>
        <taxon>Sporormiaceae</taxon>
        <taxon>Sporormia</taxon>
    </lineage>
</organism>
<dbReference type="InterPro" id="IPR024688">
    <property type="entry name" value="Mac_dom"/>
</dbReference>
<dbReference type="Gene3D" id="2.160.10.10">
    <property type="entry name" value="Hexapeptide repeat proteins"/>
    <property type="match status" value="1"/>
</dbReference>
<dbReference type="GO" id="GO:0008270">
    <property type="term" value="F:zinc ion binding"/>
    <property type="evidence" value="ECO:0007669"/>
    <property type="project" value="InterPro"/>
</dbReference>
<dbReference type="GO" id="GO:0008374">
    <property type="term" value="F:O-acyltransferase activity"/>
    <property type="evidence" value="ECO:0007669"/>
    <property type="project" value="TreeGrafter"/>
</dbReference>
<dbReference type="PANTHER" id="PTHR23416">
    <property type="entry name" value="SIALIC ACID SYNTHASE-RELATED"/>
    <property type="match status" value="1"/>
</dbReference>
<dbReference type="GO" id="GO:0016407">
    <property type="term" value="F:acetyltransferase activity"/>
    <property type="evidence" value="ECO:0007669"/>
    <property type="project" value="InterPro"/>
</dbReference>
<dbReference type="Pfam" id="PF12464">
    <property type="entry name" value="Mac"/>
    <property type="match status" value="1"/>
</dbReference>
<dbReference type="GO" id="GO:0000981">
    <property type="term" value="F:DNA-binding transcription factor activity, RNA polymerase II-specific"/>
    <property type="evidence" value="ECO:0007669"/>
    <property type="project" value="InterPro"/>
</dbReference>
<gene>
    <name evidence="6" type="ORF">M011DRAFT_446798</name>
</gene>
<feature type="compositionally biased region" description="Basic and acidic residues" evidence="4">
    <location>
        <begin position="173"/>
        <end position="184"/>
    </location>
</feature>
<feature type="compositionally biased region" description="Low complexity" evidence="4">
    <location>
        <begin position="404"/>
        <end position="418"/>
    </location>
</feature>
<dbReference type="SMART" id="SM00066">
    <property type="entry name" value="GAL4"/>
    <property type="match status" value="1"/>
</dbReference>
<dbReference type="SUPFAM" id="SSF57701">
    <property type="entry name" value="Zn2/Cys6 DNA-binding domain"/>
    <property type="match status" value="1"/>
</dbReference>
<dbReference type="Proteomes" id="UP000799440">
    <property type="component" value="Unassembled WGS sequence"/>
</dbReference>
<evidence type="ECO:0000256" key="4">
    <source>
        <dbReference type="SAM" id="MobiDB-lite"/>
    </source>
</evidence>
<evidence type="ECO:0000313" key="7">
    <source>
        <dbReference type="Proteomes" id="UP000799440"/>
    </source>
</evidence>
<evidence type="ECO:0000256" key="2">
    <source>
        <dbReference type="ARBA" id="ARBA00022679"/>
    </source>
</evidence>
<dbReference type="InterPro" id="IPR036864">
    <property type="entry name" value="Zn2-C6_fun-type_DNA-bd_sf"/>
</dbReference>
<dbReference type="CDD" id="cd00067">
    <property type="entry name" value="GAL4"/>
    <property type="match status" value="1"/>
</dbReference>
<feature type="domain" description="Zn(2)-C6 fungal-type" evidence="5">
    <location>
        <begin position="241"/>
        <end position="269"/>
    </location>
</feature>
<name>A0A6A6V7B3_9PLEO</name>
<reference evidence="6" key="1">
    <citation type="journal article" date="2020" name="Stud. Mycol.">
        <title>101 Dothideomycetes genomes: a test case for predicting lifestyles and emergence of pathogens.</title>
        <authorList>
            <person name="Haridas S."/>
            <person name="Albert R."/>
            <person name="Binder M."/>
            <person name="Bloem J."/>
            <person name="Labutti K."/>
            <person name="Salamov A."/>
            <person name="Andreopoulos B."/>
            <person name="Baker S."/>
            <person name="Barry K."/>
            <person name="Bills G."/>
            <person name="Bluhm B."/>
            <person name="Cannon C."/>
            <person name="Castanera R."/>
            <person name="Culley D."/>
            <person name="Daum C."/>
            <person name="Ezra D."/>
            <person name="Gonzalez J."/>
            <person name="Henrissat B."/>
            <person name="Kuo A."/>
            <person name="Liang C."/>
            <person name="Lipzen A."/>
            <person name="Lutzoni F."/>
            <person name="Magnuson J."/>
            <person name="Mondo S."/>
            <person name="Nolan M."/>
            <person name="Ohm R."/>
            <person name="Pangilinan J."/>
            <person name="Park H.-J."/>
            <person name="Ramirez L."/>
            <person name="Alfaro M."/>
            <person name="Sun H."/>
            <person name="Tritt A."/>
            <person name="Yoshinaga Y."/>
            <person name="Zwiers L.-H."/>
            <person name="Turgeon B."/>
            <person name="Goodwin S."/>
            <person name="Spatafora J."/>
            <person name="Crous P."/>
            <person name="Grigoriev I."/>
        </authorList>
    </citation>
    <scope>NUCLEOTIDE SEQUENCE</scope>
    <source>
        <strain evidence="6">CBS 119925</strain>
    </source>
</reference>
<keyword evidence="7" id="KW-1185">Reference proteome</keyword>
<accession>A0A6A6V7B3</accession>
<dbReference type="PANTHER" id="PTHR23416:SF76">
    <property type="entry name" value="ZN(II)2CYS6 TRANSCRIPTION FACTOR (EUROFUNG)"/>
    <property type="match status" value="1"/>
</dbReference>
<dbReference type="Pfam" id="PF00172">
    <property type="entry name" value="Zn_clus"/>
    <property type="match status" value="1"/>
</dbReference>
<dbReference type="SUPFAM" id="SSF51161">
    <property type="entry name" value="Trimeric LpxA-like enzymes"/>
    <property type="match status" value="1"/>
</dbReference>
<feature type="region of interest" description="Disordered" evidence="4">
    <location>
        <begin position="399"/>
        <end position="431"/>
    </location>
</feature>
<evidence type="ECO:0000259" key="5">
    <source>
        <dbReference type="PROSITE" id="PS50048"/>
    </source>
</evidence>
<dbReference type="Gene3D" id="4.10.240.10">
    <property type="entry name" value="Zn(2)-C6 fungal-type DNA-binding domain"/>
    <property type="match status" value="1"/>
</dbReference>
<evidence type="ECO:0000256" key="1">
    <source>
        <dbReference type="ARBA" id="ARBA00007274"/>
    </source>
</evidence>
<dbReference type="Pfam" id="PF00132">
    <property type="entry name" value="Hexapep"/>
    <property type="match status" value="1"/>
</dbReference>